<dbReference type="GO" id="GO:0051321">
    <property type="term" value="P:meiotic cell cycle"/>
    <property type="evidence" value="ECO:0007669"/>
    <property type="project" value="UniProtKB-KW"/>
</dbReference>
<keyword evidence="5" id="KW-1185">Reference proteome</keyword>
<reference evidence="4" key="2">
    <citation type="journal article" date="2023" name="Plants (Basel)">
        <title>Annotation of the Turnera subulata (Passifloraceae) Draft Genome Reveals the S-Locus Evolved after the Divergence of Turneroideae from Passifloroideae in a Stepwise Manner.</title>
        <authorList>
            <person name="Henning P.M."/>
            <person name="Roalson E.H."/>
            <person name="Mir W."/>
            <person name="McCubbin A.G."/>
            <person name="Shore J.S."/>
        </authorList>
    </citation>
    <scope>NUCLEOTIDE SEQUENCE</scope>
    <source>
        <strain evidence="4">F60SS</strain>
    </source>
</reference>
<evidence type="ECO:0000256" key="1">
    <source>
        <dbReference type="ARBA" id="ARBA00023054"/>
    </source>
</evidence>
<sequence>RCWTGYHYRLQLLTSCFVYIPFIFCCCPSSLFHVVVENDDISTRIIRHLNSLEGGRVTFIPLNRVKAAHVTYPQSSDVIPLLKKLKFSSEFTPAFVQVFARTVICRDLDVVARTYGAIKLKEEELETNQIDQVKASLTMKVAEMGTELIDHLTPEEKGVLFQLSPEIRRDKEEDLIKVRAERFEVVEVYLTAKDGDHGDDELIMMMMGLVRQMWREVLRSTLVSFTEGVETRQLMKQLSGGQRTVVALALIFAVQRCDPAPFYLFDEIDAALDPQYRTAVGNGVPECNSVRVPKIRTVFGVVGLLKLVAEKFMSISYCLLIRRIFSLEGATVISVLPGSRLQEVTRMLPIFANAMKQLKISFPELITVIHAAPMLSYDLGKASTR</sequence>
<evidence type="ECO:0000313" key="5">
    <source>
        <dbReference type="Proteomes" id="UP001141552"/>
    </source>
</evidence>
<dbReference type="InterPro" id="IPR003395">
    <property type="entry name" value="RecF/RecN/SMC_N"/>
</dbReference>
<dbReference type="SMART" id="SM00968">
    <property type="entry name" value="SMC_hinge"/>
    <property type="match status" value="1"/>
</dbReference>
<keyword evidence="2" id="KW-1133">Transmembrane helix</keyword>
<evidence type="ECO:0000256" key="2">
    <source>
        <dbReference type="SAM" id="Phobius"/>
    </source>
</evidence>
<keyword evidence="1" id="KW-0175">Coiled coil</keyword>
<gene>
    <name evidence="4" type="ORF">Tsubulata_032960</name>
</gene>
<dbReference type="GO" id="GO:0005694">
    <property type="term" value="C:chromosome"/>
    <property type="evidence" value="ECO:0007669"/>
    <property type="project" value="InterPro"/>
</dbReference>
<dbReference type="PANTHER" id="PTHR43977">
    <property type="entry name" value="STRUCTURAL MAINTENANCE OF CHROMOSOMES PROTEIN 3"/>
    <property type="match status" value="1"/>
</dbReference>
<accession>A0A9Q0J9K6</accession>
<dbReference type="AlphaFoldDB" id="A0A9Q0J9K6"/>
<dbReference type="InterPro" id="IPR036277">
    <property type="entry name" value="SMC_hinge_sf"/>
</dbReference>
<dbReference type="OrthoDB" id="431497at2759"/>
<reference evidence="4" key="1">
    <citation type="submission" date="2022-02" db="EMBL/GenBank/DDBJ databases">
        <authorList>
            <person name="Henning P.M."/>
            <person name="McCubbin A.G."/>
            <person name="Shore J.S."/>
        </authorList>
    </citation>
    <scope>NUCLEOTIDE SEQUENCE</scope>
    <source>
        <strain evidence="4">F60SS</strain>
        <tissue evidence="4">Leaves</tissue>
    </source>
</reference>
<dbReference type="InterPro" id="IPR010935">
    <property type="entry name" value="SMC_hinge"/>
</dbReference>
<protein>
    <recommendedName>
        <fullName evidence="3">SMC hinge domain-containing protein</fullName>
    </recommendedName>
</protein>
<feature type="domain" description="SMC hinge" evidence="3">
    <location>
        <begin position="4"/>
        <end position="116"/>
    </location>
</feature>
<dbReference type="GO" id="GO:0005524">
    <property type="term" value="F:ATP binding"/>
    <property type="evidence" value="ECO:0007669"/>
    <property type="project" value="InterPro"/>
</dbReference>
<dbReference type="GO" id="GO:0051276">
    <property type="term" value="P:chromosome organization"/>
    <property type="evidence" value="ECO:0007669"/>
    <property type="project" value="InterPro"/>
</dbReference>
<dbReference type="Gene3D" id="1.20.1060.20">
    <property type="match status" value="1"/>
</dbReference>
<evidence type="ECO:0000259" key="3">
    <source>
        <dbReference type="SMART" id="SM00968"/>
    </source>
</evidence>
<keyword evidence="2" id="KW-0472">Membrane</keyword>
<feature type="transmembrane region" description="Helical" evidence="2">
    <location>
        <begin position="12"/>
        <end position="36"/>
    </location>
</feature>
<dbReference type="Pfam" id="PF02463">
    <property type="entry name" value="SMC_N"/>
    <property type="match status" value="1"/>
</dbReference>
<proteinExistence type="predicted"/>
<dbReference type="SUPFAM" id="SSF52540">
    <property type="entry name" value="P-loop containing nucleoside triphosphate hydrolases"/>
    <property type="match status" value="1"/>
</dbReference>
<feature type="non-terminal residue" evidence="4">
    <location>
        <position position="1"/>
    </location>
</feature>
<comment type="caution">
    <text evidence="4">The sequence shown here is derived from an EMBL/GenBank/DDBJ whole genome shotgun (WGS) entry which is preliminary data.</text>
</comment>
<dbReference type="SUPFAM" id="SSF75553">
    <property type="entry name" value="Smc hinge domain"/>
    <property type="match status" value="1"/>
</dbReference>
<dbReference type="Pfam" id="PF06470">
    <property type="entry name" value="SMC_hinge"/>
    <property type="match status" value="1"/>
</dbReference>
<name>A0A9Q0J9K6_9ROSI</name>
<evidence type="ECO:0000313" key="4">
    <source>
        <dbReference type="EMBL" id="KAJ4833384.1"/>
    </source>
</evidence>
<dbReference type="EMBL" id="JAKUCV010004963">
    <property type="protein sequence ID" value="KAJ4833384.1"/>
    <property type="molecule type" value="Genomic_DNA"/>
</dbReference>
<organism evidence="4 5">
    <name type="scientific">Turnera subulata</name>
    <dbReference type="NCBI Taxonomy" id="218843"/>
    <lineage>
        <taxon>Eukaryota</taxon>
        <taxon>Viridiplantae</taxon>
        <taxon>Streptophyta</taxon>
        <taxon>Embryophyta</taxon>
        <taxon>Tracheophyta</taxon>
        <taxon>Spermatophyta</taxon>
        <taxon>Magnoliopsida</taxon>
        <taxon>eudicotyledons</taxon>
        <taxon>Gunneridae</taxon>
        <taxon>Pentapetalae</taxon>
        <taxon>rosids</taxon>
        <taxon>fabids</taxon>
        <taxon>Malpighiales</taxon>
        <taxon>Passifloraceae</taxon>
        <taxon>Turnera</taxon>
    </lineage>
</organism>
<dbReference type="Gene3D" id="3.40.50.300">
    <property type="entry name" value="P-loop containing nucleotide triphosphate hydrolases"/>
    <property type="match status" value="1"/>
</dbReference>
<keyword evidence="2" id="KW-0812">Transmembrane</keyword>
<dbReference type="Proteomes" id="UP001141552">
    <property type="component" value="Unassembled WGS sequence"/>
</dbReference>
<dbReference type="InterPro" id="IPR027417">
    <property type="entry name" value="P-loop_NTPase"/>
</dbReference>